<evidence type="ECO:0000259" key="5">
    <source>
        <dbReference type="PROSITE" id="PS51007"/>
    </source>
</evidence>
<dbReference type="RefSeq" id="WP_382220742.1">
    <property type="nucleotide sequence ID" value="NZ_JBHTCA010000003.1"/>
</dbReference>
<name>A0ABW2QGA6_9BURK</name>
<keyword evidence="7" id="KW-1185">Reference proteome</keyword>
<evidence type="ECO:0000256" key="1">
    <source>
        <dbReference type="ARBA" id="ARBA00022617"/>
    </source>
</evidence>
<evidence type="ECO:0000256" key="2">
    <source>
        <dbReference type="ARBA" id="ARBA00022723"/>
    </source>
</evidence>
<comment type="caution">
    <text evidence="6">The sequence shown here is derived from an EMBL/GenBank/DDBJ whole genome shotgun (WGS) entry which is preliminary data.</text>
</comment>
<dbReference type="PANTHER" id="PTHR35008:SF4">
    <property type="entry name" value="BLL4482 PROTEIN"/>
    <property type="match status" value="1"/>
</dbReference>
<sequence length="427" mass="46011">MTHRIKWLLMLGVLLLATATAVVWLNVRGEAPLSDAPPQAPTDAATIERGRQLATVGNCQTCHTARGGAPYAGGRGIATPFGTVYAGNLTPDPTHGLGQWNSDAFWRALHHGRSRDGRLLYPAFPYNNTTLVSREDSDALYAYLRSLPAVPQPNRAHELDWPYSTQAALAVWRALYFRPGAYAPQTQHSAEWNRGAYLVQGLAHCSACHAPRNALGANSNMLDLAGGLIPLQNWYAPSLNAPREAGLQDWPLEHIVALFRDGRAPGAQVTGPMAEVVQHSTQHWTDTDLRAMATYLKALPRVDTPPPQAQRPTPSRTLDLGAQLYGQHCAACHGDAGEGVPDAYPPLAGNRAVLMASPANLVQTVLNGGFSPATAAHPRPYGMPPYLLTLSDADIAAVLTHVRRSWGNQADAVSELDVLNLRGTARR</sequence>
<keyword evidence="2 4" id="KW-0479">Metal-binding</keyword>
<dbReference type="InterPro" id="IPR036909">
    <property type="entry name" value="Cyt_c-like_dom_sf"/>
</dbReference>
<evidence type="ECO:0000256" key="3">
    <source>
        <dbReference type="ARBA" id="ARBA00023004"/>
    </source>
</evidence>
<protein>
    <submittedName>
        <fullName evidence="6">C-type cytochrome</fullName>
    </submittedName>
</protein>
<dbReference type="PANTHER" id="PTHR35008">
    <property type="entry name" value="BLL4482 PROTEIN-RELATED"/>
    <property type="match status" value="1"/>
</dbReference>
<accession>A0ABW2QGA6</accession>
<keyword evidence="1 4" id="KW-0349">Heme</keyword>
<dbReference type="Proteomes" id="UP001596501">
    <property type="component" value="Unassembled WGS sequence"/>
</dbReference>
<dbReference type="PIRSF" id="PIRSF000018">
    <property type="entry name" value="Mb_ADH_cyt_c"/>
    <property type="match status" value="1"/>
</dbReference>
<feature type="domain" description="Cytochrome c" evidence="5">
    <location>
        <begin position="190"/>
        <end position="300"/>
    </location>
</feature>
<organism evidence="6 7">
    <name type="scientific">Hydrogenophaga atypica</name>
    <dbReference type="NCBI Taxonomy" id="249409"/>
    <lineage>
        <taxon>Bacteria</taxon>
        <taxon>Pseudomonadati</taxon>
        <taxon>Pseudomonadota</taxon>
        <taxon>Betaproteobacteria</taxon>
        <taxon>Burkholderiales</taxon>
        <taxon>Comamonadaceae</taxon>
        <taxon>Hydrogenophaga</taxon>
    </lineage>
</organism>
<dbReference type="Pfam" id="PF00034">
    <property type="entry name" value="Cytochrom_C"/>
    <property type="match status" value="2"/>
</dbReference>
<dbReference type="InterPro" id="IPR014353">
    <property type="entry name" value="Membr-bd_ADH_cyt_c"/>
</dbReference>
<evidence type="ECO:0000313" key="6">
    <source>
        <dbReference type="EMBL" id="MFC7408455.1"/>
    </source>
</evidence>
<evidence type="ECO:0000256" key="4">
    <source>
        <dbReference type="PROSITE-ProRule" id="PRU00433"/>
    </source>
</evidence>
<gene>
    <name evidence="6" type="ORF">ACFQPB_06245</name>
</gene>
<proteinExistence type="predicted"/>
<dbReference type="PROSITE" id="PS51007">
    <property type="entry name" value="CYTC"/>
    <property type="match status" value="3"/>
</dbReference>
<feature type="domain" description="Cytochrome c" evidence="5">
    <location>
        <begin position="45"/>
        <end position="148"/>
    </location>
</feature>
<evidence type="ECO:0000313" key="7">
    <source>
        <dbReference type="Proteomes" id="UP001596501"/>
    </source>
</evidence>
<keyword evidence="3 4" id="KW-0408">Iron</keyword>
<dbReference type="EMBL" id="JBHTCA010000003">
    <property type="protein sequence ID" value="MFC7408455.1"/>
    <property type="molecule type" value="Genomic_DNA"/>
</dbReference>
<dbReference type="Gene3D" id="1.10.760.10">
    <property type="entry name" value="Cytochrome c-like domain"/>
    <property type="match status" value="3"/>
</dbReference>
<reference evidence="7" key="1">
    <citation type="journal article" date="2019" name="Int. J. Syst. Evol. Microbiol.">
        <title>The Global Catalogue of Microorganisms (GCM) 10K type strain sequencing project: providing services to taxonomists for standard genome sequencing and annotation.</title>
        <authorList>
            <consortium name="The Broad Institute Genomics Platform"/>
            <consortium name="The Broad Institute Genome Sequencing Center for Infectious Disease"/>
            <person name="Wu L."/>
            <person name="Ma J."/>
        </authorList>
    </citation>
    <scope>NUCLEOTIDE SEQUENCE [LARGE SCALE GENOMIC DNA]</scope>
    <source>
        <strain evidence="7">CGMCC 1.12371</strain>
    </source>
</reference>
<dbReference type="SUPFAM" id="SSF46626">
    <property type="entry name" value="Cytochrome c"/>
    <property type="match status" value="3"/>
</dbReference>
<feature type="domain" description="Cytochrome c" evidence="5">
    <location>
        <begin position="316"/>
        <end position="406"/>
    </location>
</feature>
<dbReference type="InterPro" id="IPR051459">
    <property type="entry name" value="Cytochrome_c-type_DH"/>
</dbReference>
<dbReference type="InterPro" id="IPR009056">
    <property type="entry name" value="Cyt_c-like_dom"/>
</dbReference>